<protein>
    <submittedName>
        <fullName evidence="2">Uncharacterized protein</fullName>
    </submittedName>
</protein>
<gene>
    <name evidence="2" type="ORF">GSI_04675</name>
</gene>
<keyword evidence="3" id="KW-1185">Reference proteome</keyword>
<dbReference type="STRING" id="1077348.A0A2G8SHH3"/>
<evidence type="ECO:0000313" key="3">
    <source>
        <dbReference type="Proteomes" id="UP000230002"/>
    </source>
</evidence>
<proteinExistence type="predicted"/>
<comment type="caution">
    <text evidence="2">The sequence shown here is derived from an EMBL/GenBank/DDBJ whole genome shotgun (WGS) entry which is preliminary data.</text>
</comment>
<organism evidence="2 3">
    <name type="scientific">Ganoderma sinense ZZ0214-1</name>
    <dbReference type="NCBI Taxonomy" id="1077348"/>
    <lineage>
        <taxon>Eukaryota</taxon>
        <taxon>Fungi</taxon>
        <taxon>Dikarya</taxon>
        <taxon>Basidiomycota</taxon>
        <taxon>Agaricomycotina</taxon>
        <taxon>Agaricomycetes</taxon>
        <taxon>Polyporales</taxon>
        <taxon>Polyporaceae</taxon>
        <taxon>Ganoderma</taxon>
    </lineage>
</organism>
<feature type="region of interest" description="Disordered" evidence="1">
    <location>
        <begin position="401"/>
        <end position="517"/>
    </location>
</feature>
<sequence length="596" mass="65018">MSTTSNAAQGKGTSNEAATTPSLPDITLGEPLDLEASGELLDPHSLPLADPEPVPTRGGRPPSRPDATEVALGVKWGLTDYGKLMEGRSGRRVTRNTAQTVWSGESASAAPAGTYRGHRGPRLLQSVPLELMAARPEASQDGSDPKMVSRLPVETRLEGAGDHEDMRHDGSLLEDTDERCDGRLLEIKRRDGCHLTQSDERREGSLPDESDQRRKGSSGDRISPDLPGLEIGEWRGTDGTVVRTYINPRIMQYIKDVKAPHRMPAWSELCDSSDQLGPLPAEWFPPSTSGETPVLPDTVYHDANASFEDEFWQEVEEHATAAEENNLRHAIAASLSTAEADFAKCQQADTDHLDVNAIVVEVPETVEYLEGHDGHYTAGQKQKHIPRATPQREFLQTFVGGNPTVRVTSEPCQPPMMSTPRRHQTPASYKWDASQVPDSRWNATAAGGGRGGGSGGGRNGGRTPPDSLDSSSSDDSESEGSPSEPDDPDSDVPASPPRSKSPSKKRHRKKQQEDRRELRKILKCISLKPPAKWDGTPDLDKFDHWKYELNVMNVPFGAYLGVSVSFSGQFTSHVVPMICHEQALRATYIVPAKCQA</sequence>
<name>A0A2G8SHH3_9APHY</name>
<accession>A0A2G8SHH3</accession>
<feature type="region of interest" description="Disordered" evidence="1">
    <location>
        <begin position="195"/>
        <end position="231"/>
    </location>
</feature>
<dbReference type="Proteomes" id="UP000230002">
    <property type="component" value="Unassembled WGS sequence"/>
</dbReference>
<dbReference type="OrthoDB" id="2758610at2759"/>
<feature type="compositionally biased region" description="Low complexity" evidence="1">
    <location>
        <begin position="461"/>
        <end position="471"/>
    </location>
</feature>
<evidence type="ECO:0000313" key="2">
    <source>
        <dbReference type="EMBL" id="PIL33225.1"/>
    </source>
</evidence>
<feature type="compositionally biased region" description="Low complexity" evidence="1">
    <location>
        <begin position="491"/>
        <end position="500"/>
    </location>
</feature>
<feature type="compositionally biased region" description="Gly residues" evidence="1">
    <location>
        <begin position="446"/>
        <end position="460"/>
    </location>
</feature>
<feature type="compositionally biased region" description="Basic and acidic residues" evidence="1">
    <location>
        <begin position="195"/>
        <end position="218"/>
    </location>
</feature>
<reference evidence="2 3" key="1">
    <citation type="journal article" date="2015" name="Sci. Rep.">
        <title>Chromosome-level genome map provides insights into diverse defense mechanisms in the medicinal fungus Ganoderma sinense.</title>
        <authorList>
            <person name="Zhu Y."/>
            <person name="Xu J."/>
            <person name="Sun C."/>
            <person name="Zhou S."/>
            <person name="Xu H."/>
            <person name="Nelson D.R."/>
            <person name="Qian J."/>
            <person name="Song J."/>
            <person name="Luo H."/>
            <person name="Xiang L."/>
            <person name="Li Y."/>
            <person name="Xu Z."/>
            <person name="Ji A."/>
            <person name="Wang L."/>
            <person name="Lu S."/>
            <person name="Hayward A."/>
            <person name="Sun W."/>
            <person name="Li X."/>
            <person name="Schwartz D.C."/>
            <person name="Wang Y."/>
            <person name="Chen S."/>
        </authorList>
    </citation>
    <scope>NUCLEOTIDE SEQUENCE [LARGE SCALE GENOMIC DNA]</scope>
    <source>
        <strain evidence="2 3">ZZ0214-1</strain>
    </source>
</reference>
<dbReference type="AlphaFoldDB" id="A0A2G8SHH3"/>
<feature type="compositionally biased region" description="Polar residues" evidence="1">
    <location>
        <begin position="1"/>
        <end position="22"/>
    </location>
</feature>
<feature type="compositionally biased region" description="Basic residues" evidence="1">
    <location>
        <begin position="501"/>
        <end position="510"/>
    </location>
</feature>
<evidence type="ECO:0000256" key="1">
    <source>
        <dbReference type="SAM" id="MobiDB-lite"/>
    </source>
</evidence>
<feature type="region of interest" description="Disordered" evidence="1">
    <location>
        <begin position="1"/>
        <end position="70"/>
    </location>
</feature>
<feature type="compositionally biased region" description="Acidic residues" evidence="1">
    <location>
        <begin position="472"/>
        <end position="490"/>
    </location>
</feature>
<dbReference type="EMBL" id="AYKW01000008">
    <property type="protein sequence ID" value="PIL33225.1"/>
    <property type="molecule type" value="Genomic_DNA"/>
</dbReference>